<dbReference type="InterPro" id="IPR016162">
    <property type="entry name" value="Ald_DH_N"/>
</dbReference>
<dbReference type="InterPro" id="IPR012134">
    <property type="entry name" value="Glu-5-SA_DH"/>
</dbReference>
<dbReference type="GO" id="GO:0055129">
    <property type="term" value="P:L-proline biosynthetic process"/>
    <property type="evidence" value="ECO:0007669"/>
    <property type="project" value="UniProtKB-UniRule"/>
</dbReference>
<evidence type="ECO:0000313" key="10">
    <source>
        <dbReference type="Proteomes" id="UP000195897"/>
    </source>
</evidence>
<comment type="caution">
    <text evidence="9">The sequence shown here is derived from an EMBL/GenBank/DDBJ whole genome shotgun (WGS) entry which is preliminary data.</text>
</comment>
<dbReference type="InterPro" id="IPR000965">
    <property type="entry name" value="GPR_dom"/>
</dbReference>
<comment type="function">
    <text evidence="7">Catalyzes the NADPH-dependent reduction of L-glutamate 5-phosphate into L-glutamate 5-semialdehyde and phosphate. The product spontaneously undergoes cyclization to form 1-pyrroline-5-carboxylate.</text>
</comment>
<evidence type="ECO:0000259" key="8">
    <source>
        <dbReference type="Pfam" id="PF00171"/>
    </source>
</evidence>
<dbReference type="Pfam" id="PF00171">
    <property type="entry name" value="Aldedh"/>
    <property type="match status" value="2"/>
</dbReference>
<dbReference type="Gene3D" id="3.40.309.10">
    <property type="entry name" value="Aldehyde Dehydrogenase, Chain A, domain 2"/>
    <property type="match status" value="1"/>
</dbReference>
<dbReference type="GO" id="GO:0005737">
    <property type="term" value="C:cytoplasm"/>
    <property type="evidence" value="ECO:0007669"/>
    <property type="project" value="UniProtKB-SubCell"/>
</dbReference>
<proteinExistence type="inferred from homology"/>
<organism evidence="9 10">
    <name type="scientific">Butyricicoccus pullicaecorum</name>
    <dbReference type="NCBI Taxonomy" id="501571"/>
    <lineage>
        <taxon>Bacteria</taxon>
        <taxon>Bacillati</taxon>
        <taxon>Bacillota</taxon>
        <taxon>Clostridia</taxon>
        <taxon>Eubacteriales</taxon>
        <taxon>Butyricicoccaceae</taxon>
        <taxon>Butyricicoccus</taxon>
    </lineage>
</organism>
<accession>A0A1Y4LDB7</accession>
<dbReference type="CDD" id="cd07079">
    <property type="entry name" value="ALDH_F18-19_ProA-GPR"/>
    <property type="match status" value="1"/>
</dbReference>
<reference evidence="10" key="1">
    <citation type="submission" date="2017-04" db="EMBL/GenBank/DDBJ databases">
        <title>Function of individual gut microbiota members based on whole genome sequencing of pure cultures obtained from chicken caecum.</title>
        <authorList>
            <person name="Medvecky M."/>
            <person name="Cejkova D."/>
            <person name="Polansky O."/>
            <person name="Karasova D."/>
            <person name="Kubasova T."/>
            <person name="Cizek A."/>
            <person name="Rychlik I."/>
        </authorList>
    </citation>
    <scope>NUCLEOTIDE SEQUENCE [LARGE SCALE GENOMIC DNA]</scope>
    <source>
        <strain evidence="10">An180</strain>
    </source>
</reference>
<evidence type="ECO:0000256" key="5">
    <source>
        <dbReference type="ARBA" id="ARBA00023002"/>
    </source>
</evidence>
<dbReference type="PANTHER" id="PTHR11063:SF8">
    <property type="entry name" value="DELTA-1-PYRROLINE-5-CARBOXYLATE SYNTHASE"/>
    <property type="match status" value="1"/>
</dbReference>
<evidence type="ECO:0000256" key="1">
    <source>
        <dbReference type="ARBA" id="ARBA00004985"/>
    </source>
</evidence>
<dbReference type="InterPro" id="IPR015590">
    <property type="entry name" value="Aldehyde_DH_dom"/>
</dbReference>
<dbReference type="SUPFAM" id="SSF53720">
    <property type="entry name" value="ALDH-like"/>
    <property type="match status" value="1"/>
</dbReference>
<comment type="similarity">
    <text evidence="7">Belongs to the gamma-glutamyl phosphate reductase family.</text>
</comment>
<evidence type="ECO:0000256" key="3">
    <source>
        <dbReference type="ARBA" id="ARBA00022650"/>
    </source>
</evidence>
<dbReference type="Proteomes" id="UP000195897">
    <property type="component" value="Unassembled WGS sequence"/>
</dbReference>
<dbReference type="Gene3D" id="3.40.605.10">
    <property type="entry name" value="Aldehyde Dehydrogenase, Chain A, domain 1"/>
    <property type="match status" value="1"/>
</dbReference>
<dbReference type="FunFam" id="3.40.309.10:FF:000006">
    <property type="entry name" value="Gamma-glutamyl phosphate reductase"/>
    <property type="match status" value="1"/>
</dbReference>
<name>A0A1Y4LDB7_9FIRM</name>
<comment type="pathway">
    <text evidence="1 7">Amino-acid biosynthesis; L-proline biosynthesis; L-glutamate 5-semialdehyde from L-glutamate: step 2/2.</text>
</comment>
<keyword evidence="3 7" id="KW-0641">Proline biosynthesis</keyword>
<dbReference type="NCBIfam" id="TIGR00407">
    <property type="entry name" value="proA"/>
    <property type="match status" value="1"/>
</dbReference>
<dbReference type="EMBL" id="NFKK01000007">
    <property type="protein sequence ID" value="OUP52841.1"/>
    <property type="molecule type" value="Genomic_DNA"/>
</dbReference>
<feature type="domain" description="Aldehyde dehydrogenase" evidence="8">
    <location>
        <begin position="318"/>
        <end position="378"/>
    </location>
</feature>
<keyword evidence="5 7" id="KW-0560">Oxidoreductase</keyword>
<dbReference type="RefSeq" id="WP_087372593.1">
    <property type="nucleotide sequence ID" value="NZ_NFKK01000007.1"/>
</dbReference>
<evidence type="ECO:0000313" key="9">
    <source>
        <dbReference type="EMBL" id="OUP52841.1"/>
    </source>
</evidence>
<comment type="catalytic activity">
    <reaction evidence="6 7">
        <text>L-glutamate 5-semialdehyde + phosphate + NADP(+) = L-glutamyl 5-phosphate + NADPH + H(+)</text>
        <dbReference type="Rhea" id="RHEA:19541"/>
        <dbReference type="ChEBI" id="CHEBI:15378"/>
        <dbReference type="ChEBI" id="CHEBI:43474"/>
        <dbReference type="ChEBI" id="CHEBI:57783"/>
        <dbReference type="ChEBI" id="CHEBI:58066"/>
        <dbReference type="ChEBI" id="CHEBI:58274"/>
        <dbReference type="ChEBI" id="CHEBI:58349"/>
        <dbReference type="EC" id="1.2.1.41"/>
    </reaction>
</comment>
<dbReference type="AlphaFoldDB" id="A0A1Y4LDB7"/>
<dbReference type="HAMAP" id="MF_00412">
    <property type="entry name" value="ProA"/>
    <property type="match status" value="1"/>
</dbReference>
<evidence type="ECO:0000256" key="4">
    <source>
        <dbReference type="ARBA" id="ARBA00022857"/>
    </source>
</evidence>
<dbReference type="InterPro" id="IPR020593">
    <property type="entry name" value="G-glutamylP_reductase_CS"/>
</dbReference>
<dbReference type="InterPro" id="IPR016163">
    <property type="entry name" value="Ald_DH_C"/>
</dbReference>
<keyword evidence="2 7" id="KW-0028">Amino-acid biosynthesis</keyword>
<keyword evidence="7" id="KW-0963">Cytoplasm</keyword>
<dbReference type="PROSITE" id="PS01223">
    <property type="entry name" value="PROA"/>
    <property type="match status" value="1"/>
</dbReference>
<keyword evidence="4 7" id="KW-0521">NADP</keyword>
<gene>
    <name evidence="7" type="primary">proA</name>
    <name evidence="9" type="ORF">B5F17_07605</name>
</gene>
<dbReference type="GO" id="GO:0050661">
    <property type="term" value="F:NADP binding"/>
    <property type="evidence" value="ECO:0007669"/>
    <property type="project" value="InterPro"/>
</dbReference>
<evidence type="ECO:0000256" key="7">
    <source>
        <dbReference type="HAMAP-Rule" id="MF_00412"/>
    </source>
</evidence>
<dbReference type="UniPathway" id="UPA00098">
    <property type="reaction ID" value="UER00360"/>
</dbReference>
<sequence length="415" mass="44423">MRDLMTIAEAAKAAKSAVAKLDTNAKNAGLNAIADTLLAHTDEILSANRLDIEAGRENGLNEGLIDRLTLTADRIAGIAEGCRQVAALPDPIGEVLWQRTRPNGLRIGLRRVPMGVIGIIYEARPNVTVDAAALCFKAGSACILRGGKEAFHSSKCLSDLMRQALTDCGLPADAINLVEDTTRESANQMMKLNGYLDVLIPRGGAGLIRAVVQNATVPVIETGTGNCHVYVDASADLDMAARILVNAKCQRISVCNAAESLLVHRDVAEAFLPMAQKALAPDHVILHGCPRTMEILGDSIVPATEDDYGREYLAYEISVKVVDSIDEAIAHINRYNTGHSECIVTESYAASQQFTDEVDAAAVYVNASTRFTDGFEFGFGAEIGISTQKLHARGPMGLEALTSQKYVIFGNGQVR</sequence>
<dbReference type="PIRSF" id="PIRSF000151">
    <property type="entry name" value="GPR"/>
    <property type="match status" value="1"/>
</dbReference>
<dbReference type="EC" id="1.2.1.41" evidence="7"/>
<dbReference type="PANTHER" id="PTHR11063">
    <property type="entry name" value="GLUTAMATE SEMIALDEHYDE DEHYDROGENASE"/>
    <property type="match status" value="1"/>
</dbReference>
<dbReference type="NCBIfam" id="NF001221">
    <property type="entry name" value="PRK00197.1"/>
    <property type="match status" value="1"/>
</dbReference>
<protein>
    <recommendedName>
        <fullName evidence="7">Gamma-glutamyl phosphate reductase</fullName>
        <shortName evidence="7">GPR</shortName>
        <ecNumber evidence="7">1.2.1.41</ecNumber>
    </recommendedName>
    <alternativeName>
        <fullName evidence="7">Glutamate-5-semialdehyde dehydrogenase</fullName>
    </alternativeName>
    <alternativeName>
        <fullName evidence="7">Glutamyl-gamma-semialdehyde dehydrogenase</fullName>
        <shortName evidence="7">GSA dehydrogenase</shortName>
    </alternativeName>
</protein>
<feature type="domain" description="Aldehyde dehydrogenase" evidence="8">
    <location>
        <begin position="6"/>
        <end position="279"/>
    </location>
</feature>
<comment type="subcellular location">
    <subcellularLocation>
        <location evidence="7">Cytoplasm</location>
    </subcellularLocation>
</comment>
<dbReference type="InterPro" id="IPR016161">
    <property type="entry name" value="Ald_DH/histidinol_DH"/>
</dbReference>
<evidence type="ECO:0000256" key="2">
    <source>
        <dbReference type="ARBA" id="ARBA00022605"/>
    </source>
</evidence>
<evidence type="ECO:0000256" key="6">
    <source>
        <dbReference type="ARBA" id="ARBA00049024"/>
    </source>
</evidence>
<dbReference type="GO" id="GO:0004350">
    <property type="term" value="F:glutamate-5-semialdehyde dehydrogenase activity"/>
    <property type="evidence" value="ECO:0007669"/>
    <property type="project" value="UniProtKB-UniRule"/>
</dbReference>